<dbReference type="PATRIC" id="fig|1163408.3.peg.2540"/>
<name>I4VMW8_9GAMM</name>
<gene>
    <name evidence="1" type="ORF">UU9_12448</name>
</gene>
<evidence type="ECO:0000313" key="1">
    <source>
        <dbReference type="EMBL" id="EIL88559.1"/>
    </source>
</evidence>
<comment type="caution">
    <text evidence="1">The sequence shown here is derived from an EMBL/GenBank/DDBJ whole genome shotgun (WGS) entry which is preliminary data.</text>
</comment>
<dbReference type="STRING" id="1163408.UU9_12448"/>
<accession>I4VMW8</accession>
<protein>
    <submittedName>
        <fullName evidence="1">Uncharacterized protein</fullName>
    </submittedName>
</protein>
<dbReference type="AlphaFoldDB" id="I4VMW8"/>
<proteinExistence type="predicted"/>
<dbReference type="Proteomes" id="UP000004210">
    <property type="component" value="Unassembled WGS sequence"/>
</dbReference>
<reference evidence="1 2" key="1">
    <citation type="journal article" date="2012" name="J. Bacteriol.">
        <title>Genome sequences for six rhodanobacter strains, isolated from soils and the terrestrial subsurface, with variable denitrification capabilities.</title>
        <authorList>
            <person name="Kostka J.E."/>
            <person name="Green S.J."/>
            <person name="Rishishwar L."/>
            <person name="Prakash O."/>
            <person name="Katz L.S."/>
            <person name="Marino-Ramirez L."/>
            <person name="Jordan I.K."/>
            <person name="Munk C."/>
            <person name="Ivanova N."/>
            <person name="Mikhailova N."/>
            <person name="Watson D.B."/>
            <person name="Brown S.D."/>
            <person name="Palumbo A.V."/>
            <person name="Brooks S.C."/>
        </authorList>
    </citation>
    <scope>NUCLEOTIDE SEQUENCE [LARGE SCALE GENOMIC DNA]</scope>
    <source>
        <strain evidence="2">Jip2T</strain>
    </source>
</reference>
<evidence type="ECO:0000313" key="2">
    <source>
        <dbReference type="Proteomes" id="UP000004210"/>
    </source>
</evidence>
<dbReference type="RefSeq" id="WP_007082119.1">
    <property type="nucleotide sequence ID" value="NZ_AJXU01000051.1"/>
</dbReference>
<keyword evidence="2" id="KW-1185">Reference proteome</keyword>
<organism evidence="1 2">
    <name type="scientific">Rhodanobacter fulvus Jip2</name>
    <dbReference type="NCBI Taxonomy" id="1163408"/>
    <lineage>
        <taxon>Bacteria</taxon>
        <taxon>Pseudomonadati</taxon>
        <taxon>Pseudomonadota</taxon>
        <taxon>Gammaproteobacteria</taxon>
        <taxon>Lysobacterales</taxon>
        <taxon>Rhodanobacteraceae</taxon>
        <taxon>Rhodanobacter</taxon>
    </lineage>
</organism>
<sequence>MTRDHADHADQGGIELDELPAHMRKLAEDMQRVGAAIRYFGGFGAFAEYGELLELQSAPILIETAAMMERMRGVTRQ</sequence>
<dbReference type="EMBL" id="AJXU01000051">
    <property type="protein sequence ID" value="EIL88559.1"/>
    <property type="molecule type" value="Genomic_DNA"/>
</dbReference>